<sequence length="315" mass="34788">MKLIILGTGSAAPSRLRGSTGIYLELKSKAAPVAVPSDHGDMPTDSMLIDCGEGTYGQLWRQFGDATAARIGGLRCIWISHSHADHQCGLVRILYEYVCFHTSRGLNQRQGLLIIGPESVLSYANSWVEHIMSACGVESSRRASFFGFATCRDFNQYHHPFRAQLFSHIGAVVREIRSVPVWHCYDSYGLVLQLQNGQKIVYSGDTRPCNQLVTAGMDASLLIHEATFDDSMEEDAVKKKHSTVGEALTIARQMRATEVILTHFSQRYPKLPPPIASLSSNTDDANGDNRFVDESTLLAAHVQCAYDGYVHRIAI</sequence>
<evidence type="ECO:0000256" key="8">
    <source>
        <dbReference type="ARBA" id="ARBA00022759"/>
    </source>
</evidence>
<keyword evidence="6" id="KW-0540">Nuclease</keyword>
<dbReference type="EMBL" id="GL376585">
    <property type="status" value="NOT_ANNOTATED_CDS"/>
    <property type="molecule type" value="Genomic_DNA"/>
</dbReference>
<evidence type="ECO:0000256" key="7">
    <source>
        <dbReference type="ARBA" id="ARBA00022723"/>
    </source>
</evidence>
<keyword evidence="13" id="KW-1185">Reference proteome</keyword>
<reference evidence="12" key="3">
    <citation type="submission" date="2015-02" db="UniProtKB">
        <authorList>
            <consortium name="EnsemblProtists"/>
        </authorList>
    </citation>
    <scope>IDENTIFICATION</scope>
    <source>
        <strain evidence="12">DAOM BR144</strain>
    </source>
</reference>
<dbReference type="AlphaFoldDB" id="K3WRS3"/>
<evidence type="ECO:0000256" key="4">
    <source>
        <dbReference type="ARBA" id="ARBA00012477"/>
    </source>
</evidence>
<evidence type="ECO:0000256" key="3">
    <source>
        <dbReference type="ARBA" id="ARBA00007823"/>
    </source>
</evidence>
<dbReference type="InterPro" id="IPR036866">
    <property type="entry name" value="RibonucZ/Hydroxyglut_hydro"/>
</dbReference>
<feature type="domain" description="Metallo-beta-lactamase" evidence="11">
    <location>
        <begin position="48"/>
        <end position="264"/>
    </location>
</feature>
<comment type="catalytic activity">
    <reaction evidence="1">
        <text>Endonucleolytic cleavage of RNA, removing extra 3' nucleotides from tRNA precursor, generating 3' termini of tRNAs. A 3'-hydroxy group is left at the tRNA terminus and a 5'-phosphoryl group is left at the trailer molecule.</text>
        <dbReference type="EC" id="3.1.26.11"/>
    </reaction>
</comment>
<dbReference type="PANTHER" id="PTHR12553">
    <property type="entry name" value="ZINC PHOSPHODIESTERASE ELAC PROTEIN 2"/>
    <property type="match status" value="1"/>
</dbReference>
<dbReference type="InParanoid" id="K3WRS3"/>
<dbReference type="GO" id="GO:0046872">
    <property type="term" value="F:metal ion binding"/>
    <property type="evidence" value="ECO:0007669"/>
    <property type="project" value="UniProtKB-KW"/>
</dbReference>
<dbReference type="eggNOG" id="KOG2121">
    <property type="taxonomic scope" value="Eukaryota"/>
</dbReference>
<evidence type="ECO:0000259" key="11">
    <source>
        <dbReference type="Pfam" id="PF12706"/>
    </source>
</evidence>
<dbReference type="GO" id="GO:1990180">
    <property type="term" value="P:mitochondrial tRNA 3'-end processing"/>
    <property type="evidence" value="ECO:0007669"/>
    <property type="project" value="TreeGrafter"/>
</dbReference>
<dbReference type="OMA" id="HIDHHMG"/>
<dbReference type="InterPro" id="IPR001279">
    <property type="entry name" value="Metallo-B-lactamas"/>
</dbReference>
<dbReference type="HOGENOM" id="CLU_006220_1_0_1"/>
<dbReference type="Proteomes" id="UP000019132">
    <property type="component" value="Unassembled WGS sequence"/>
</dbReference>
<dbReference type="EC" id="3.1.26.11" evidence="4"/>
<dbReference type="STRING" id="431595.K3WRS3"/>
<reference evidence="13" key="2">
    <citation type="submission" date="2010-04" db="EMBL/GenBank/DDBJ databases">
        <authorList>
            <person name="Buell R."/>
            <person name="Hamilton J."/>
            <person name="Hostetler J."/>
        </authorList>
    </citation>
    <scope>NUCLEOTIDE SEQUENCE [LARGE SCALE GENOMIC DNA]</scope>
    <source>
        <strain evidence="13">DAOM:BR144</strain>
    </source>
</reference>
<keyword evidence="5" id="KW-0819">tRNA processing</keyword>
<dbReference type="EnsemblProtists" id="PYU1_T007667">
    <property type="protein sequence ID" value="PYU1_T007667"/>
    <property type="gene ID" value="PYU1_G007651"/>
</dbReference>
<dbReference type="PANTHER" id="PTHR12553:SF49">
    <property type="entry name" value="ZINC PHOSPHODIESTERASE ELAC PROTEIN 2"/>
    <property type="match status" value="1"/>
</dbReference>
<evidence type="ECO:0000256" key="5">
    <source>
        <dbReference type="ARBA" id="ARBA00022694"/>
    </source>
</evidence>
<comment type="similarity">
    <text evidence="3">Belongs to the RNase Z family.</text>
</comment>
<evidence type="ECO:0000313" key="13">
    <source>
        <dbReference type="Proteomes" id="UP000019132"/>
    </source>
</evidence>
<dbReference type="SUPFAM" id="SSF56281">
    <property type="entry name" value="Metallo-hydrolase/oxidoreductase"/>
    <property type="match status" value="1"/>
</dbReference>
<organism evidence="12 13">
    <name type="scientific">Globisporangium ultimum (strain ATCC 200006 / CBS 805.95 / DAOM BR144)</name>
    <name type="common">Pythium ultimum</name>
    <dbReference type="NCBI Taxonomy" id="431595"/>
    <lineage>
        <taxon>Eukaryota</taxon>
        <taxon>Sar</taxon>
        <taxon>Stramenopiles</taxon>
        <taxon>Oomycota</taxon>
        <taxon>Peronosporomycetes</taxon>
        <taxon>Pythiales</taxon>
        <taxon>Pythiaceae</taxon>
        <taxon>Globisporangium</taxon>
    </lineage>
</organism>
<dbReference type="CDD" id="cd07718">
    <property type="entry name" value="RNaseZ_ELAC1_ELAC2-C-term-like_MBL-fold"/>
    <property type="match status" value="1"/>
</dbReference>
<dbReference type="GO" id="GO:0042781">
    <property type="term" value="F:3'-tRNA processing endoribonuclease activity"/>
    <property type="evidence" value="ECO:0007669"/>
    <property type="project" value="UniProtKB-EC"/>
</dbReference>
<dbReference type="Gene3D" id="3.60.15.10">
    <property type="entry name" value="Ribonuclease Z/Hydroxyacylglutathione hydrolase-like"/>
    <property type="match status" value="1"/>
</dbReference>
<keyword evidence="9" id="KW-0378">Hydrolase</keyword>
<reference evidence="13" key="1">
    <citation type="journal article" date="2010" name="Genome Biol.">
        <title>Genome sequence of the necrotrophic plant pathogen Pythium ultimum reveals original pathogenicity mechanisms and effector repertoire.</title>
        <authorList>
            <person name="Levesque C.A."/>
            <person name="Brouwer H."/>
            <person name="Cano L."/>
            <person name="Hamilton J.P."/>
            <person name="Holt C."/>
            <person name="Huitema E."/>
            <person name="Raffaele S."/>
            <person name="Robideau G.P."/>
            <person name="Thines M."/>
            <person name="Win J."/>
            <person name="Zerillo M.M."/>
            <person name="Beakes G.W."/>
            <person name="Boore J.L."/>
            <person name="Busam D."/>
            <person name="Dumas B."/>
            <person name="Ferriera S."/>
            <person name="Fuerstenberg S.I."/>
            <person name="Gachon C.M."/>
            <person name="Gaulin E."/>
            <person name="Govers F."/>
            <person name="Grenville-Briggs L."/>
            <person name="Horner N."/>
            <person name="Hostetler J."/>
            <person name="Jiang R.H."/>
            <person name="Johnson J."/>
            <person name="Krajaejun T."/>
            <person name="Lin H."/>
            <person name="Meijer H.J."/>
            <person name="Moore B."/>
            <person name="Morris P."/>
            <person name="Phuntmart V."/>
            <person name="Puiu D."/>
            <person name="Shetty J."/>
            <person name="Stajich J.E."/>
            <person name="Tripathy S."/>
            <person name="Wawra S."/>
            <person name="van West P."/>
            <person name="Whitty B.R."/>
            <person name="Coutinho P.M."/>
            <person name="Henrissat B."/>
            <person name="Martin F."/>
            <person name="Thomas P.D."/>
            <person name="Tyler B.M."/>
            <person name="De Vries R.P."/>
            <person name="Kamoun S."/>
            <person name="Yandell M."/>
            <person name="Tisserat N."/>
            <person name="Buell C.R."/>
        </authorList>
    </citation>
    <scope>NUCLEOTIDE SEQUENCE</scope>
    <source>
        <strain evidence="13">DAOM:BR144</strain>
    </source>
</reference>
<evidence type="ECO:0000256" key="10">
    <source>
        <dbReference type="ARBA" id="ARBA00022833"/>
    </source>
</evidence>
<evidence type="ECO:0000256" key="1">
    <source>
        <dbReference type="ARBA" id="ARBA00000402"/>
    </source>
</evidence>
<accession>K3WRS3</accession>
<dbReference type="InterPro" id="IPR047151">
    <property type="entry name" value="RNZ2-like"/>
</dbReference>
<keyword evidence="8" id="KW-0255">Endonuclease</keyword>
<evidence type="ECO:0000256" key="2">
    <source>
        <dbReference type="ARBA" id="ARBA00001947"/>
    </source>
</evidence>
<proteinExistence type="inferred from homology"/>
<keyword evidence="7" id="KW-0479">Metal-binding</keyword>
<name>K3WRS3_GLOUD</name>
<dbReference type="GO" id="GO:0005739">
    <property type="term" value="C:mitochondrion"/>
    <property type="evidence" value="ECO:0007669"/>
    <property type="project" value="TreeGrafter"/>
</dbReference>
<evidence type="ECO:0000256" key="9">
    <source>
        <dbReference type="ARBA" id="ARBA00022801"/>
    </source>
</evidence>
<evidence type="ECO:0000256" key="6">
    <source>
        <dbReference type="ARBA" id="ARBA00022722"/>
    </source>
</evidence>
<evidence type="ECO:0000313" key="12">
    <source>
        <dbReference type="EnsemblProtists" id="PYU1_T007667"/>
    </source>
</evidence>
<protein>
    <recommendedName>
        <fullName evidence="4">ribonuclease Z</fullName>
        <ecNumber evidence="4">3.1.26.11</ecNumber>
    </recommendedName>
</protein>
<dbReference type="VEuPathDB" id="FungiDB:PYU1_G007651"/>
<keyword evidence="10" id="KW-0862">Zinc</keyword>
<dbReference type="Pfam" id="PF12706">
    <property type="entry name" value="Lactamase_B_2"/>
    <property type="match status" value="1"/>
</dbReference>
<comment type="cofactor">
    <cofactor evidence="2">
        <name>Zn(2+)</name>
        <dbReference type="ChEBI" id="CHEBI:29105"/>
    </cofactor>
</comment>